<keyword evidence="5" id="KW-1185">Reference proteome</keyword>
<reference evidence="4 5" key="1">
    <citation type="submission" date="2024-04" db="EMBL/GenBank/DDBJ databases">
        <title>New Clade of Flavobacterium.</title>
        <authorList>
            <person name="Matos L."/>
            <person name="Proenca D.N."/>
            <person name="Fransisco R.M."/>
            <person name="Chung A.P."/>
            <person name="Maccario L."/>
            <person name="Sorensen S.J."/>
            <person name="Morais P.V."/>
        </authorList>
    </citation>
    <scope>NUCLEOTIDE SEQUENCE [LARGE SCALE GENOMIC DNA]</scope>
    <source>
        <strain evidence="4 5">FZUC8N2.13</strain>
    </source>
</reference>
<dbReference type="GO" id="GO:0032259">
    <property type="term" value="P:methylation"/>
    <property type="evidence" value="ECO:0007669"/>
    <property type="project" value="UniProtKB-KW"/>
</dbReference>
<dbReference type="InterPro" id="IPR041698">
    <property type="entry name" value="Methyltransf_25"/>
</dbReference>
<dbReference type="Gene3D" id="3.40.50.150">
    <property type="entry name" value="Vaccinia Virus protein VP39"/>
    <property type="match status" value="1"/>
</dbReference>
<evidence type="ECO:0000256" key="1">
    <source>
        <dbReference type="ARBA" id="ARBA00022603"/>
    </source>
</evidence>
<dbReference type="EC" id="2.1.-.-" evidence="4"/>
<dbReference type="PANTHER" id="PTHR43861:SF1">
    <property type="entry name" value="TRANS-ACONITATE 2-METHYLTRANSFERASE"/>
    <property type="match status" value="1"/>
</dbReference>
<accession>A0ABV4TG57</accession>
<evidence type="ECO:0000259" key="3">
    <source>
        <dbReference type="Pfam" id="PF13649"/>
    </source>
</evidence>
<keyword evidence="1 4" id="KW-0489">Methyltransferase</keyword>
<proteinExistence type="predicted"/>
<evidence type="ECO:0000313" key="4">
    <source>
        <dbReference type="EMBL" id="MFA9191882.1"/>
    </source>
</evidence>
<dbReference type="Pfam" id="PF13649">
    <property type="entry name" value="Methyltransf_25"/>
    <property type="match status" value="1"/>
</dbReference>
<feature type="domain" description="Methyltransferase" evidence="3">
    <location>
        <begin position="54"/>
        <end position="151"/>
    </location>
</feature>
<protein>
    <submittedName>
        <fullName evidence="4">Class I SAM-dependent methyltransferase</fullName>
        <ecNumber evidence="4">2.1.-.-</ecNumber>
    </submittedName>
</protein>
<keyword evidence="2 4" id="KW-0808">Transferase</keyword>
<dbReference type="EMBL" id="JBCFQL010000011">
    <property type="protein sequence ID" value="MFA9191882.1"/>
    <property type="molecule type" value="Genomic_DNA"/>
</dbReference>
<evidence type="ECO:0000313" key="5">
    <source>
        <dbReference type="Proteomes" id="UP001574169"/>
    </source>
</evidence>
<dbReference type="PANTHER" id="PTHR43861">
    <property type="entry name" value="TRANS-ACONITATE 2-METHYLTRANSFERASE-RELATED"/>
    <property type="match status" value="1"/>
</dbReference>
<dbReference type="SUPFAM" id="SSF53335">
    <property type="entry name" value="S-adenosyl-L-methionine-dependent methyltransferases"/>
    <property type="match status" value="1"/>
</dbReference>
<name>A0ABV4TG57_9FLAO</name>
<sequence>MKKSTVTEIRERFDNEVERFSNLETGQVATMDAKIALELITCTAKAIKPEAKTILDLGCGAGNYTLKMLSKVPNLNCTLVDLSQNMLDKAFERVSEATIAKVETIQGDIRDIDLANNFDIILAGAVLHHLREDADWELVFQKMYDSLTPGGCFLISDLLIQENEAVNKLTWKMYANYLKHHGGDEYQQKVFDYIEKEDTPRSMTYQLDLMKKVGFSSTEILHKNACFGAFGGIK</sequence>
<dbReference type="CDD" id="cd02440">
    <property type="entry name" value="AdoMet_MTases"/>
    <property type="match status" value="1"/>
</dbReference>
<evidence type="ECO:0000256" key="2">
    <source>
        <dbReference type="ARBA" id="ARBA00022679"/>
    </source>
</evidence>
<dbReference type="RefSeq" id="WP_373406850.1">
    <property type="nucleotide sequence ID" value="NZ_JBCFQL010000011.1"/>
</dbReference>
<dbReference type="GO" id="GO:0008168">
    <property type="term" value="F:methyltransferase activity"/>
    <property type="evidence" value="ECO:0007669"/>
    <property type="project" value="UniProtKB-KW"/>
</dbReference>
<comment type="caution">
    <text evidence="4">The sequence shown here is derived from an EMBL/GenBank/DDBJ whole genome shotgun (WGS) entry which is preliminary data.</text>
</comment>
<dbReference type="Proteomes" id="UP001574169">
    <property type="component" value="Unassembled WGS sequence"/>
</dbReference>
<dbReference type="InterPro" id="IPR029063">
    <property type="entry name" value="SAM-dependent_MTases_sf"/>
</dbReference>
<gene>
    <name evidence="4" type="ORF">AAGV28_10945</name>
</gene>
<organism evidence="4 5">
    <name type="scientific">Flavobacterium zubiriense</name>
    <dbReference type="NCBI Taxonomy" id="3138075"/>
    <lineage>
        <taxon>Bacteria</taxon>
        <taxon>Pseudomonadati</taxon>
        <taxon>Bacteroidota</taxon>
        <taxon>Flavobacteriia</taxon>
        <taxon>Flavobacteriales</taxon>
        <taxon>Flavobacteriaceae</taxon>
        <taxon>Flavobacterium</taxon>
    </lineage>
</organism>